<dbReference type="PANTHER" id="PTHR34139:SF1">
    <property type="entry name" value="RNASE MJ1380-RELATED"/>
    <property type="match status" value="1"/>
</dbReference>
<evidence type="ECO:0000256" key="3">
    <source>
        <dbReference type="ARBA" id="ARBA00022722"/>
    </source>
</evidence>
<comment type="caution">
    <text evidence="6">The sequence shown here is derived from an EMBL/GenBank/DDBJ whole genome shotgun (WGS) entry which is preliminary data.</text>
</comment>
<dbReference type="Pfam" id="PF01934">
    <property type="entry name" value="HepT-like"/>
    <property type="match status" value="1"/>
</dbReference>
<dbReference type="OrthoDB" id="4829434at2"/>
<accession>A0A254N9D8</accession>
<keyword evidence="3" id="KW-0540">Nuclease</keyword>
<evidence type="ECO:0000313" key="6">
    <source>
        <dbReference type="EMBL" id="OWR04639.1"/>
    </source>
</evidence>
<proteinExistence type="predicted"/>
<dbReference type="PANTHER" id="PTHR34139">
    <property type="entry name" value="UPF0331 PROTEIN MJ0127"/>
    <property type="match status" value="1"/>
</dbReference>
<dbReference type="Proteomes" id="UP000197446">
    <property type="component" value="Unassembled WGS sequence"/>
</dbReference>
<evidence type="ECO:0000313" key="7">
    <source>
        <dbReference type="Proteomes" id="UP000197446"/>
    </source>
</evidence>
<name>A0A254N9D8_9BURK</name>
<evidence type="ECO:0008006" key="8">
    <source>
        <dbReference type="Google" id="ProtNLM"/>
    </source>
</evidence>
<dbReference type="GO" id="GO:0016787">
    <property type="term" value="F:hydrolase activity"/>
    <property type="evidence" value="ECO:0007669"/>
    <property type="project" value="UniProtKB-KW"/>
</dbReference>
<keyword evidence="1" id="KW-0597">Phosphoprotein</keyword>
<dbReference type="EMBL" id="NISI01000002">
    <property type="protein sequence ID" value="OWR04639.1"/>
    <property type="molecule type" value="Genomic_DNA"/>
</dbReference>
<evidence type="ECO:0000256" key="2">
    <source>
        <dbReference type="ARBA" id="ARBA00022649"/>
    </source>
</evidence>
<dbReference type="GO" id="GO:0110001">
    <property type="term" value="C:toxin-antitoxin complex"/>
    <property type="evidence" value="ECO:0007669"/>
    <property type="project" value="InterPro"/>
</dbReference>
<dbReference type="GO" id="GO:0004540">
    <property type="term" value="F:RNA nuclease activity"/>
    <property type="evidence" value="ECO:0007669"/>
    <property type="project" value="InterPro"/>
</dbReference>
<dbReference type="AlphaFoldDB" id="A0A254N9D8"/>
<gene>
    <name evidence="6" type="ORF">CDO81_08635</name>
</gene>
<dbReference type="RefSeq" id="WP_088482774.1">
    <property type="nucleotide sequence ID" value="NZ_NISI01000002.1"/>
</dbReference>
<reference evidence="6 7" key="1">
    <citation type="journal article" date="2007" name="Int. J. Syst. Evol. Microbiol.">
        <title>Description of Pelomonas aquatica sp. nov. and Pelomonas puraquae sp. nov., isolated from industrial and haemodialysis water.</title>
        <authorList>
            <person name="Gomila M."/>
            <person name="Bowien B."/>
            <person name="Falsen E."/>
            <person name="Moore E.R."/>
            <person name="Lalucat J."/>
        </authorList>
    </citation>
    <scope>NUCLEOTIDE SEQUENCE [LARGE SCALE GENOMIC DNA]</scope>
    <source>
        <strain evidence="6 7">CCUG 52769</strain>
    </source>
</reference>
<evidence type="ECO:0000256" key="5">
    <source>
        <dbReference type="ARBA" id="ARBA00022801"/>
    </source>
</evidence>
<keyword evidence="2" id="KW-1277">Toxin-antitoxin system</keyword>
<dbReference type="GO" id="GO:0000166">
    <property type="term" value="F:nucleotide binding"/>
    <property type="evidence" value="ECO:0007669"/>
    <property type="project" value="UniProtKB-KW"/>
</dbReference>
<organism evidence="6 7">
    <name type="scientific">Roseateles puraquae</name>
    <dbReference type="NCBI Taxonomy" id="431059"/>
    <lineage>
        <taxon>Bacteria</taxon>
        <taxon>Pseudomonadati</taxon>
        <taxon>Pseudomonadota</taxon>
        <taxon>Betaproteobacteria</taxon>
        <taxon>Burkholderiales</taxon>
        <taxon>Sphaerotilaceae</taxon>
        <taxon>Roseateles</taxon>
    </lineage>
</organism>
<keyword evidence="4" id="KW-0547">Nucleotide-binding</keyword>
<evidence type="ECO:0000256" key="4">
    <source>
        <dbReference type="ARBA" id="ARBA00022741"/>
    </source>
</evidence>
<keyword evidence="7" id="KW-1185">Reference proteome</keyword>
<protein>
    <recommendedName>
        <fullName evidence="8">DUF86 domain-containing protein</fullName>
    </recommendedName>
</protein>
<evidence type="ECO:0000256" key="1">
    <source>
        <dbReference type="ARBA" id="ARBA00022553"/>
    </source>
</evidence>
<dbReference type="InterPro" id="IPR008201">
    <property type="entry name" value="HepT-like"/>
</dbReference>
<sequence length="117" mass="13491">MKPTRLKDYLGHIRQAVEEACDFVSGMSREEFQNDLRTQKAVEMNLVVIGEAASRVMDHYAEFTQRHPELPWREMRGMRNRMAHGYFEINLDVVWSTVQTALPALLAQLDALPDDDA</sequence>
<dbReference type="InterPro" id="IPR051813">
    <property type="entry name" value="HepT_RNase_toxin"/>
</dbReference>
<keyword evidence="5" id="KW-0378">Hydrolase</keyword>